<dbReference type="Gene3D" id="2.130.10.130">
    <property type="entry name" value="Integrin alpha, N-terminal"/>
    <property type="match status" value="1"/>
</dbReference>
<dbReference type="PANTHER" id="PTHR36220:SF1">
    <property type="entry name" value="GAMMA TUBULIN COMPLEX COMPONENT C-TERMINAL DOMAIN-CONTAINING PROTEIN"/>
    <property type="match status" value="1"/>
</dbReference>
<dbReference type="InterPro" id="IPR013519">
    <property type="entry name" value="Int_alpha_beta-p"/>
</dbReference>
<evidence type="ECO:0000313" key="2">
    <source>
        <dbReference type="Proteomes" id="UP000320390"/>
    </source>
</evidence>
<reference evidence="1 2" key="1">
    <citation type="submission" date="2019-02" db="EMBL/GenBank/DDBJ databases">
        <title>Deep-cultivation of Planctomycetes and their phenomic and genomic characterization uncovers novel biology.</title>
        <authorList>
            <person name="Wiegand S."/>
            <person name="Jogler M."/>
            <person name="Boedeker C."/>
            <person name="Pinto D."/>
            <person name="Vollmers J."/>
            <person name="Rivas-Marin E."/>
            <person name="Kohn T."/>
            <person name="Peeters S.H."/>
            <person name="Heuer A."/>
            <person name="Rast P."/>
            <person name="Oberbeckmann S."/>
            <person name="Bunk B."/>
            <person name="Jeske O."/>
            <person name="Meyerdierks A."/>
            <person name="Storesund J.E."/>
            <person name="Kallscheuer N."/>
            <person name="Luecker S."/>
            <person name="Lage O.M."/>
            <person name="Pohl T."/>
            <person name="Merkel B.J."/>
            <person name="Hornburger P."/>
            <person name="Mueller R.-W."/>
            <person name="Bruemmer F."/>
            <person name="Labrenz M."/>
            <person name="Spormann A.M."/>
            <person name="Op den Camp H."/>
            <person name="Overmann J."/>
            <person name="Amann R."/>
            <person name="Jetten M.S.M."/>
            <person name="Mascher T."/>
            <person name="Medema M.H."/>
            <person name="Devos D.P."/>
            <person name="Kaster A.-K."/>
            <person name="Ovreas L."/>
            <person name="Rohde M."/>
            <person name="Galperin M.Y."/>
            <person name="Jogler C."/>
        </authorList>
    </citation>
    <scope>NUCLEOTIDE SEQUENCE [LARGE SCALE GENOMIC DNA]</scope>
    <source>
        <strain evidence="1 2">Poly30</strain>
    </source>
</reference>
<organism evidence="1 2">
    <name type="scientific">Saltatorellus ferox</name>
    <dbReference type="NCBI Taxonomy" id="2528018"/>
    <lineage>
        <taxon>Bacteria</taxon>
        <taxon>Pseudomonadati</taxon>
        <taxon>Planctomycetota</taxon>
        <taxon>Planctomycetia</taxon>
        <taxon>Planctomycetia incertae sedis</taxon>
        <taxon>Saltatorellus</taxon>
    </lineage>
</organism>
<keyword evidence="2" id="KW-1185">Reference proteome</keyword>
<dbReference type="InterPro" id="IPR028994">
    <property type="entry name" value="Integrin_alpha_N"/>
</dbReference>
<dbReference type="EMBL" id="CP036434">
    <property type="protein sequence ID" value="QDV07244.1"/>
    <property type="molecule type" value="Genomic_DNA"/>
</dbReference>
<name>A0A518ET27_9BACT</name>
<protein>
    <submittedName>
        <fullName evidence="1">Uncharacterized protein</fullName>
    </submittedName>
</protein>
<dbReference type="PROSITE" id="PS51470">
    <property type="entry name" value="FG_GAP"/>
    <property type="match status" value="1"/>
</dbReference>
<dbReference type="AlphaFoldDB" id="A0A518ET27"/>
<accession>A0A518ET27</accession>
<dbReference type="Proteomes" id="UP000320390">
    <property type="component" value="Chromosome"/>
</dbReference>
<proteinExistence type="predicted"/>
<sequence>MYSLLALAAPVFAPQACGEFVSLNDLESSLFGMVLARANGQIIVGDPNRDEPGAFGGGVTVWDVDPVSGDLTFAQVVAPPSPAAGMHFGSALAASSTDLFVGAPFAQQAGSQTGLVFHYQLVSGDWLYSGTLRSFQPGVAGQFGTSLSLDDQRLAVSQPGLGIVEILDLSSGVPSLLDTVADPVGGSEFGRGGLELAGSTLAVKTSPFGAVVLNREPILGIWVMEASITGVQRLKAVADRVEYSWTDSLYNPLTCIYYAPNCWENSGGIRVLERQVNGSWNVTSSLYGVSSRNDVPINYSIDDWVSTPSELFVALAYSDRTVHRVGGTEFIYPASGPIQLLASTIVIGHPFNGAGGEVGVFDLDCEEVSNVGCTQTSANSTGVVGTMLAIGSSVVTRNDVTLIASDLPFFSFGFFLSSLGSQVTLNPGGSQGNLCLSGAIGRYVGAGQIMSSGADGSIELTIDLSAIPSPSGPVTALAGERRHFQLWHRDLNPGLTSNFTNSLSILFE</sequence>
<dbReference type="PANTHER" id="PTHR36220">
    <property type="entry name" value="UNNAMED PRODUCT"/>
    <property type="match status" value="1"/>
</dbReference>
<evidence type="ECO:0000313" key="1">
    <source>
        <dbReference type="EMBL" id="QDV07244.1"/>
    </source>
</evidence>
<gene>
    <name evidence="1" type="ORF">Poly30_27630</name>
</gene>